<keyword evidence="4" id="KW-0328">Glycosyltransferase</keyword>
<keyword evidence="15" id="KW-1185">Reference proteome</keyword>
<dbReference type="PANTHER" id="PTHR22914:SF16">
    <property type="entry name" value="CHITIN SYNTHASE 3"/>
    <property type="match status" value="1"/>
</dbReference>
<dbReference type="InterPro" id="IPR036322">
    <property type="entry name" value="WD40_repeat_dom_sf"/>
</dbReference>
<keyword evidence="7 12" id="KW-1133">Transmembrane helix</keyword>
<dbReference type="PANTHER" id="PTHR22914">
    <property type="entry name" value="CHITIN SYNTHASE"/>
    <property type="match status" value="1"/>
</dbReference>
<dbReference type="GO" id="GO:0005886">
    <property type="term" value="C:plasma membrane"/>
    <property type="evidence" value="ECO:0007669"/>
    <property type="project" value="UniProtKB-SubCell"/>
</dbReference>
<evidence type="ECO:0000256" key="10">
    <source>
        <dbReference type="PROSITE-ProRule" id="PRU00221"/>
    </source>
</evidence>
<dbReference type="InterPro" id="IPR054295">
    <property type="entry name" value="CHS4-like_dom"/>
</dbReference>
<dbReference type="Proteomes" id="UP000799764">
    <property type="component" value="Unassembled WGS sequence"/>
</dbReference>
<proteinExistence type="predicted"/>
<evidence type="ECO:0000313" key="14">
    <source>
        <dbReference type="EMBL" id="KAF2442453.1"/>
    </source>
</evidence>
<feature type="domain" description="Chitin synthase 4-like" evidence="13">
    <location>
        <begin position="395"/>
        <end position="474"/>
    </location>
</feature>
<feature type="compositionally biased region" description="Basic and acidic residues" evidence="11">
    <location>
        <begin position="11"/>
        <end position="38"/>
    </location>
</feature>
<keyword evidence="5" id="KW-0808">Transferase</keyword>
<evidence type="ECO:0000256" key="7">
    <source>
        <dbReference type="ARBA" id="ARBA00022989"/>
    </source>
</evidence>
<name>A0A9P4PFM1_9PLEO</name>
<dbReference type="Pfam" id="PF22997">
    <property type="entry name" value="CHS4"/>
    <property type="match status" value="1"/>
</dbReference>
<feature type="repeat" description="WD" evidence="10">
    <location>
        <begin position="2029"/>
        <end position="2070"/>
    </location>
</feature>
<dbReference type="InterPro" id="IPR001680">
    <property type="entry name" value="WD40_rpt"/>
</dbReference>
<keyword evidence="3" id="KW-1003">Cell membrane</keyword>
<keyword evidence="10" id="KW-0853">WD repeat</keyword>
<dbReference type="InterPro" id="IPR015943">
    <property type="entry name" value="WD40/YVTN_repeat-like_dom_sf"/>
</dbReference>
<dbReference type="EMBL" id="MU001504">
    <property type="protein sequence ID" value="KAF2442453.1"/>
    <property type="molecule type" value="Genomic_DNA"/>
</dbReference>
<evidence type="ECO:0000256" key="1">
    <source>
        <dbReference type="ARBA" id="ARBA00004651"/>
    </source>
</evidence>
<dbReference type="SUPFAM" id="SSF53448">
    <property type="entry name" value="Nucleotide-diphospho-sugar transferases"/>
    <property type="match status" value="1"/>
</dbReference>
<dbReference type="EC" id="2.4.1.16" evidence="2"/>
<dbReference type="Pfam" id="PF03142">
    <property type="entry name" value="Chitin_synth_2"/>
    <property type="match status" value="1"/>
</dbReference>
<feature type="region of interest" description="Disordered" evidence="11">
    <location>
        <begin position="1"/>
        <end position="166"/>
    </location>
</feature>
<accession>A0A9P4PFM1</accession>
<evidence type="ECO:0000256" key="4">
    <source>
        <dbReference type="ARBA" id="ARBA00022676"/>
    </source>
</evidence>
<feature type="transmembrane region" description="Helical" evidence="12">
    <location>
        <begin position="1117"/>
        <end position="1140"/>
    </location>
</feature>
<evidence type="ECO:0000256" key="6">
    <source>
        <dbReference type="ARBA" id="ARBA00022692"/>
    </source>
</evidence>
<feature type="compositionally biased region" description="Basic and acidic residues" evidence="11">
    <location>
        <begin position="82"/>
        <end position="102"/>
    </location>
</feature>
<keyword evidence="9" id="KW-0325">Glycoprotein</keyword>
<comment type="caution">
    <text evidence="14">The sequence shown here is derived from an EMBL/GenBank/DDBJ whole genome shotgun (WGS) entry which is preliminary data.</text>
</comment>
<feature type="transmembrane region" description="Helical" evidence="12">
    <location>
        <begin position="1090"/>
        <end position="1111"/>
    </location>
</feature>
<dbReference type="PROSITE" id="PS50082">
    <property type="entry name" value="WD_REPEATS_2"/>
    <property type="match status" value="1"/>
</dbReference>
<feature type="compositionally biased region" description="Pro residues" evidence="11">
    <location>
        <begin position="1"/>
        <end position="10"/>
    </location>
</feature>
<feature type="compositionally biased region" description="Polar residues" evidence="11">
    <location>
        <begin position="563"/>
        <end position="578"/>
    </location>
</feature>
<evidence type="ECO:0000256" key="11">
    <source>
        <dbReference type="SAM" id="MobiDB-lite"/>
    </source>
</evidence>
<dbReference type="OrthoDB" id="370884at2759"/>
<organism evidence="14 15">
    <name type="scientific">Karstenula rhodostoma CBS 690.94</name>
    <dbReference type="NCBI Taxonomy" id="1392251"/>
    <lineage>
        <taxon>Eukaryota</taxon>
        <taxon>Fungi</taxon>
        <taxon>Dikarya</taxon>
        <taxon>Ascomycota</taxon>
        <taxon>Pezizomycotina</taxon>
        <taxon>Dothideomycetes</taxon>
        <taxon>Pleosporomycetidae</taxon>
        <taxon>Pleosporales</taxon>
        <taxon>Massarineae</taxon>
        <taxon>Didymosphaeriaceae</taxon>
        <taxon>Karstenula</taxon>
    </lineage>
</organism>
<keyword evidence="8 12" id="KW-0472">Membrane</keyword>
<evidence type="ECO:0000256" key="12">
    <source>
        <dbReference type="SAM" id="Phobius"/>
    </source>
</evidence>
<dbReference type="GO" id="GO:0030428">
    <property type="term" value="C:cell septum"/>
    <property type="evidence" value="ECO:0007669"/>
    <property type="project" value="TreeGrafter"/>
</dbReference>
<dbReference type="SMART" id="SM00320">
    <property type="entry name" value="WD40"/>
    <property type="match status" value="2"/>
</dbReference>
<feature type="region of interest" description="Disordered" evidence="11">
    <location>
        <begin position="539"/>
        <end position="605"/>
    </location>
</feature>
<comment type="subcellular location">
    <subcellularLocation>
        <location evidence="1">Cell membrane</location>
        <topology evidence="1">Multi-pass membrane protein</topology>
    </subcellularLocation>
</comment>
<keyword evidence="6 12" id="KW-0812">Transmembrane</keyword>
<reference evidence="14" key="1">
    <citation type="journal article" date="2020" name="Stud. Mycol.">
        <title>101 Dothideomycetes genomes: a test case for predicting lifestyles and emergence of pathogens.</title>
        <authorList>
            <person name="Haridas S."/>
            <person name="Albert R."/>
            <person name="Binder M."/>
            <person name="Bloem J."/>
            <person name="Labutti K."/>
            <person name="Salamov A."/>
            <person name="Andreopoulos B."/>
            <person name="Baker S."/>
            <person name="Barry K."/>
            <person name="Bills G."/>
            <person name="Bluhm B."/>
            <person name="Cannon C."/>
            <person name="Castanera R."/>
            <person name="Culley D."/>
            <person name="Daum C."/>
            <person name="Ezra D."/>
            <person name="Gonzalez J."/>
            <person name="Henrissat B."/>
            <person name="Kuo A."/>
            <person name="Liang C."/>
            <person name="Lipzen A."/>
            <person name="Lutzoni F."/>
            <person name="Magnuson J."/>
            <person name="Mondo S."/>
            <person name="Nolan M."/>
            <person name="Ohm R."/>
            <person name="Pangilinan J."/>
            <person name="Park H.-J."/>
            <person name="Ramirez L."/>
            <person name="Alfaro M."/>
            <person name="Sun H."/>
            <person name="Tritt A."/>
            <person name="Yoshinaga Y."/>
            <person name="Zwiers L.-H."/>
            <person name="Turgeon B."/>
            <person name="Goodwin S."/>
            <person name="Spatafora J."/>
            <person name="Crous P."/>
            <person name="Grigoriev I."/>
        </authorList>
    </citation>
    <scope>NUCLEOTIDE SEQUENCE</scope>
    <source>
        <strain evidence="14">CBS 690.94</strain>
    </source>
</reference>
<feature type="region of interest" description="Disordered" evidence="11">
    <location>
        <begin position="1454"/>
        <end position="1481"/>
    </location>
</feature>
<dbReference type="GO" id="GO:0006031">
    <property type="term" value="P:chitin biosynthetic process"/>
    <property type="evidence" value="ECO:0007669"/>
    <property type="project" value="TreeGrafter"/>
</dbReference>
<feature type="compositionally biased region" description="Polar residues" evidence="11">
    <location>
        <begin position="589"/>
        <end position="605"/>
    </location>
</feature>
<evidence type="ECO:0000256" key="3">
    <source>
        <dbReference type="ARBA" id="ARBA00022475"/>
    </source>
</evidence>
<dbReference type="Gene3D" id="2.130.10.10">
    <property type="entry name" value="YVTN repeat-like/Quinoprotein amine dehydrogenase"/>
    <property type="match status" value="1"/>
</dbReference>
<feature type="transmembrane region" description="Helical" evidence="12">
    <location>
        <begin position="1062"/>
        <end position="1083"/>
    </location>
</feature>
<feature type="transmembrane region" description="Helical" evidence="12">
    <location>
        <begin position="487"/>
        <end position="514"/>
    </location>
</feature>
<evidence type="ECO:0000256" key="5">
    <source>
        <dbReference type="ARBA" id="ARBA00022679"/>
    </source>
</evidence>
<protein>
    <recommendedName>
        <fullName evidence="2">chitin synthase</fullName>
        <ecNumber evidence="2">2.4.1.16</ecNumber>
    </recommendedName>
</protein>
<feature type="region of interest" description="Disordered" evidence="11">
    <location>
        <begin position="1428"/>
        <end position="1447"/>
    </location>
</feature>
<dbReference type="SUPFAM" id="SSF50978">
    <property type="entry name" value="WD40 repeat-like"/>
    <property type="match status" value="1"/>
</dbReference>
<dbReference type="InterPro" id="IPR029044">
    <property type="entry name" value="Nucleotide-diphossugar_trans"/>
</dbReference>
<evidence type="ECO:0000256" key="9">
    <source>
        <dbReference type="ARBA" id="ARBA00023180"/>
    </source>
</evidence>
<gene>
    <name evidence="14" type="ORF">P171DRAFT_446142</name>
</gene>
<dbReference type="CDD" id="cd04190">
    <property type="entry name" value="Chitin_synth_C"/>
    <property type="match status" value="1"/>
</dbReference>
<dbReference type="InterPro" id="IPR004835">
    <property type="entry name" value="Chitin_synth"/>
</dbReference>
<dbReference type="Pfam" id="PF00400">
    <property type="entry name" value="WD40"/>
    <property type="match status" value="1"/>
</dbReference>
<evidence type="ECO:0000256" key="2">
    <source>
        <dbReference type="ARBA" id="ARBA00012543"/>
    </source>
</evidence>
<evidence type="ECO:0000313" key="15">
    <source>
        <dbReference type="Proteomes" id="UP000799764"/>
    </source>
</evidence>
<sequence length="2207" mass="243117">MSLPQRPDPSAPRRDQRHAYRENTSSRRRRTSDLENTRSHKRTPSKTATYEITNRPLPSPGTPVHMDRDPMMTAAHGSRSTDLNRKRSLVRPERQRIDENHPNYHYRKHAKKMPVHPSTTGNDPIRESREEYESETVSSESTELKPPHLRNASGGGYNDKDAPLDDEMDRQRRLKRSKTQDKLELQRQKEKDALRPPSLWNVYCAIVTFWCPDVVLKCFGKVQKAQQRAWREKMGLCSIILIIMAAVGYLTFGFTETVCPSGGGERQQVNKVDTGFLIIHGKAYNLLNSHHPRAFGIVEGQNVLYDLPEKHGGKDASFLFQNVNGACKGLIHPAPGSDVPTNANGDLAWYFPCHTFNQDGSSKPNTTVGRYLGFQCHTSASARTTFYGLRSSGDVYFTWDDIKNSTRNLMVWGGDVLDLDLLEWFNKTQVSVPDSFDRIRTNPAVKGVDVTRAFSSSSDKQLAKCLTEIVKVGSIDTESIGCIASKVVLYVSLVFILAIVVAKFVLALAFQWFISRKFGATKTSLGPVDSKERKKQIEEWSDDIYRPPPKLMDPAGPDRSSKRGSSILPSTSRFTSPYSMEKSVKTRAPPTTMTSQSASRVQSSYGGSGMYKQLNASQGTLPMDAKAPGSRSSLLLSGTADQYRSSVLGEAEGPGPAGFIHEAVVPQPPPEWQPFGYPLAHSICLVTAYSEGADGLRTTLDSIATTDYPNSHKLILVICDGMIKGAGEDLTTPEIALAMMKDHAVLPHEVTPFSYVAVASGSKRHNMAKVYSGFYNYGEDSRIPNEKQQRVPMMVIVKCGTPDEKKNSKPGNRGKRDSQIILMSFLQKVMFDERMTELEFEMFNGIWKITGISPDFYEIVLMVDADTKVFPDSLTHMISAMVKDPEIMGLCGETKIANKRDSWVSMIQVFEYFISHHLSKSFESVFGGVTCLPGCFCMYRIKAPKGGQNYWVPILANPDVVEHYSENVVDTLHKKNLLLLGEDRYLSTLMLKTFPKRKQVFVPQAVCKTTVPEQFKVLLSQRRRWINSTVHNLMELVLVRDLCGTFCFSMQFVVFIELIGTLVLPAAIAFTFYLIAVAIKAAVLHTAAPVIPLVLLALILGLPAVLIVMTAHRWSYVAWMLVYLLSLPIWNFVLPTYAFWKFDDFSWGDTRKTAGEKTKKAGLEYEGEFDSSKITMKRWHDFEAERRLKTPTGGGGWSQQSTTSGRAWRGVVCGSVLLGLGYSYTEGRRSGRQSGAFGLCAQHARDTLQSPTAAVWAQSGRDGSLLEAGPLRRGCAGTVVDQSDGALGGGGLCQRARRTYGAGNGGGERLGGRAMCRGGAGGGVGGVPWKRGSPGGLGPAPNGRHPGARRVLGVLPCVAVLVSRQRGREDPRRGGPICIWAIHPPSTPRRLAAATHPALEARSPHTHRNDNTERPPDIAAAVAAPNRRSTASLHTGAARQPLPPHLTLPAVASSNARRREQAPSHVVATVKTPPSARRTLPTPALLPRVFQKPPLCMRAPCPAHTTAPPALDIQDSRTRTLAPTHSTLLARVAMPGSGPSGQSTPSSAHDSTLNLLPSFAALASATGNTAQPTPYTPYEMSAAETLAALPSSRPSTSHAAADFHDDLADSDDEGGITLLDAYHHEPAQNHSLDPAFPDMTNFSDMEFVDQPLLPFIPPSAMNVLSPAHFYSPHTALDHHVSALEALSMEQDPTPPTTALPPSVDPVPVIDFLNNSGGMTHQHFQDYMAHAYEEHLNFQDNTAFMSPHLFYLKAFTQKDIMMGLEEVEGDRLSVITRDNLAGEDRDYQGIIWSKRMPRAEFRSKRRDEEKARLSKVMRQYRRRHAPIDQTENFFSFRRMDKRHRPWGPHFQLRNMMAVTSRQDIYYAERLKGIFRTDASGSEARPIIDTTKHTVNGNMPMITTMAAMDDVLIAGGFDGEYAVVDLTSSNGPRTSMDVIRDWAPETKSFITNHVHLFNDRSSYTPQAVLSSNDFSLRVLDCATNTFKYKFPFEAAVNCSATSADGRLRVVAGDFPETLITNAETGETLQTLRAHEGDAFACAWADDGIHVASAAQDGTIAVWDARAWKPLAVLSSELSIPRVLKFSPVGSGPRVLVCAEADDYVTIINATTFANKQVFDFFGQTGGVDFTPDGQSLFVANSEFGLGGLIELERAGGWDAARVSAGVEDAYRHPVLVDWGYEGELDGHHRVLCGAGERERRGLDLGCVDV</sequence>
<dbReference type="GO" id="GO:0004100">
    <property type="term" value="F:chitin synthase activity"/>
    <property type="evidence" value="ECO:0007669"/>
    <property type="project" value="UniProtKB-EC"/>
</dbReference>
<evidence type="ECO:0000259" key="13">
    <source>
        <dbReference type="Pfam" id="PF22997"/>
    </source>
</evidence>
<dbReference type="PROSITE" id="PS50294">
    <property type="entry name" value="WD_REPEATS_REGION"/>
    <property type="match status" value="1"/>
</dbReference>
<feature type="compositionally biased region" description="Basic residues" evidence="11">
    <location>
        <begin position="104"/>
        <end position="114"/>
    </location>
</feature>
<evidence type="ECO:0000256" key="8">
    <source>
        <dbReference type="ARBA" id="ARBA00023136"/>
    </source>
</evidence>